<dbReference type="AlphaFoldDB" id="A0A8S3AL58"/>
<dbReference type="EMBL" id="CAJOBI010134823">
    <property type="protein sequence ID" value="CAF4740950.1"/>
    <property type="molecule type" value="Genomic_DNA"/>
</dbReference>
<dbReference type="Proteomes" id="UP000676336">
    <property type="component" value="Unassembled WGS sequence"/>
</dbReference>
<feature type="non-terminal residue" evidence="1">
    <location>
        <position position="1"/>
    </location>
</feature>
<proteinExistence type="predicted"/>
<feature type="non-terminal residue" evidence="1">
    <location>
        <position position="56"/>
    </location>
</feature>
<sequence>AENPPASPSSDWRYTTQTIAMERRLIPVNKSQYKFRKELGAGAFGSVYSARRISDS</sequence>
<evidence type="ECO:0000313" key="2">
    <source>
        <dbReference type="Proteomes" id="UP000676336"/>
    </source>
</evidence>
<dbReference type="SUPFAM" id="SSF56112">
    <property type="entry name" value="Protein kinase-like (PK-like)"/>
    <property type="match status" value="1"/>
</dbReference>
<protein>
    <recommendedName>
        <fullName evidence="3">Protein kinase domain-containing protein</fullName>
    </recommendedName>
</protein>
<comment type="caution">
    <text evidence="1">The sequence shown here is derived from an EMBL/GenBank/DDBJ whole genome shotgun (WGS) entry which is preliminary data.</text>
</comment>
<gene>
    <name evidence="1" type="ORF">SMN809_LOCUS44721</name>
</gene>
<accession>A0A8S3AL58</accession>
<evidence type="ECO:0008006" key="3">
    <source>
        <dbReference type="Google" id="ProtNLM"/>
    </source>
</evidence>
<organism evidence="1 2">
    <name type="scientific">Rotaria magnacalcarata</name>
    <dbReference type="NCBI Taxonomy" id="392030"/>
    <lineage>
        <taxon>Eukaryota</taxon>
        <taxon>Metazoa</taxon>
        <taxon>Spiralia</taxon>
        <taxon>Gnathifera</taxon>
        <taxon>Rotifera</taxon>
        <taxon>Eurotatoria</taxon>
        <taxon>Bdelloidea</taxon>
        <taxon>Philodinida</taxon>
        <taxon>Philodinidae</taxon>
        <taxon>Rotaria</taxon>
    </lineage>
</organism>
<reference evidence="1" key="1">
    <citation type="submission" date="2021-02" db="EMBL/GenBank/DDBJ databases">
        <authorList>
            <person name="Nowell W R."/>
        </authorList>
    </citation>
    <scope>NUCLEOTIDE SEQUENCE</scope>
</reference>
<evidence type="ECO:0000313" key="1">
    <source>
        <dbReference type="EMBL" id="CAF4740950.1"/>
    </source>
</evidence>
<name>A0A8S3AL58_9BILA</name>
<dbReference type="InterPro" id="IPR011009">
    <property type="entry name" value="Kinase-like_dom_sf"/>
</dbReference>
<dbReference type="Gene3D" id="3.30.200.20">
    <property type="entry name" value="Phosphorylase Kinase, domain 1"/>
    <property type="match status" value="1"/>
</dbReference>